<dbReference type="Gene3D" id="1.25.40.20">
    <property type="entry name" value="Ankyrin repeat-containing domain"/>
    <property type="match status" value="1"/>
</dbReference>
<dbReference type="Proteomes" id="UP000490535">
    <property type="component" value="Unassembled WGS sequence"/>
</dbReference>
<proteinExistence type="predicted"/>
<name>A0A833PDH3_ACIBZ</name>
<evidence type="ECO:0008006" key="3">
    <source>
        <dbReference type="Google" id="ProtNLM"/>
    </source>
</evidence>
<accession>A0A833PDH3</accession>
<protein>
    <recommendedName>
        <fullName evidence="3">Ankyrin repeat domain-containing protein</fullName>
    </recommendedName>
</protein>
<organism evidence="1 2">
    <name type="scientific">Acinetobacter bereziniae</name>
    <name type="common">Acinetobacter genomosp. 10</name>
    <dbReference type="NCBI Taxonomy" id="106648"/>
    <lineage>
        <taxon>Bacteria</taxon>
        <taxon>Pseudomonadati</taxon>
        <taxon>Pseudomonadota</taxon>
        <taxon>Gammaproteobacteria</taxon>
        <taxon>Moraxellales</taxon>
        <taxon>Moraxellaceae</taxon>
        <taxon>Acinetobacter</taxon>
    </lineage>
</organism>
<comment type="caution">
    <text evidence="1">The sequence shown here is derived from an EMBL/GenBank/DDBJ whole genome shotgun (WGS) entry which is preliminary data.</text>
</comment>
<evidence type="ECO:0000313" key="2">
    <source>
        <dbReference type="Proteomes" id="UP000490535"/>
    </source>
</evidence>
<dbReference type="AlphaFoldDB" id="A0A833PDH3"/>
<reference evidence="2" key="1">
    <citation type="journal article" date="2020" name="MBio">
        <title>Horizontal gene transfer to a defensive symbiont with a reduced genome amongst a multipartite beetle microbiome.</title>
        <authorList>
            <person name="Waterworth S.C."/>
            <person name="Florez L.V."/>
            <person name="Rees E.R."/>
            <person name="Hertweck C."/>
            <person name="Kaltenpoth M."/>
            <person name="Kwan J.C."/>
        </authorList>
    </citation>
    <scope>NUCLEOTIDE SEQUENCE [LARGE SCALE GENOMIC DNA]</scope>
</reference>
<evidence type="ECO:0000313" key="1">
    <source>
        <dbReference type="EMBL" id="KAF1020426.1"/>
    </source>
</evidence>
<gene>
    <name evidence="1" type="ORF">GAK29_03648</name>
</gene>
<sequence length="328" mass="38439">MKSKISLLILFISFGFISLLQTSWAKNVRTYTGVPYHIDSKHILYFNMPDPPKGIIAVQIDLDQIFPQISTEILKQKTYQFEKNQIQIISYQGPPIKINLTSDEENNEILKANYYQFFKGQERTLLKPLNLRSRFISFETLEQFDQNFNAKPQDWLSKNLSADPYMLNTLMFYAAINRFDDMNEFMQNLIKNLTQNLDIRDYEKAKTLYLQYLIENTEFNDIDLIMAAIEHADLNFLKKMKFRQLNQIVIDEVEPRTYYFTMCSPLGKAIRLNQNQTVAYLLAQGATTEKVCYSKYSKPQSALNIAETYKNKRALKLIHSYLNQSSHS</sequence>
<dbReference type="InterPro" id="IPR036770">
    <property type="entry name" value="Ankyrin_rpt-contain_sf"/>
</dbReference>
<dbReference type="EMBL" id="WNDP01000122">
    <property type="protein sequence ID" value="KAF1020426.1"/>
    <property type="molecule type" value="Genomic_DNA"/>
</dbReference>